<dbReference type="AlphaFoldDB" id="A0A0N0BC85"/>
<proteinExistence type="predicted"/>
<evidence type="ECO:0000313" key="1">
    <source>
        <dbReference type="EMBL" id="KOX68291.1"/>
    </source>
</evidence>
<gene>
    <name evidence="1" type="ORF">WN51_07031</name>
</gene>
<organism evidence="1 2">
    <name type="scientific">Melipona quadrifasciata</name>
    <dbReference type="NCBI Taxonomy" id="166423"/>
    <lineage>
        <taxon>Eukaryota</taxon>
        <taxon>Metazoa</taxon>
        <taxon>Ecdysozoa</taxon>
        <taxon>Arthropoda</taxon>
        <taxon>Hexapoda</taxon>
        <taxon>Insecta</taxon>
        <taxon>Pterygota</taxon>
        <taxon>Neoptera</taxon>
        <taxon>Endopterygota</taxon>
        <taxon>Hymenoptera</taxon>
        <taxon>Apocrita</taxon>
        <taxon>Aculeata</taxon>
        <taxon>Apoidea</taxon>
        <taxon>Anthophila</taxon>
        <taxon>Apidae</taxon>
        <taxon>Melipona</taxon>
    </lineage>
</organism>
<reference evidence="1 2" key="1">
    <citation type="submission" date="2015-07" db="EMBL/GenBank/DDBJ databases">
        <title>The genome of Melipona quadrifasciata.</title>
        <authorList>
            <person name="Pan H."/>
            <person name="Kapheim K."/>
        </authorList>
    </citation>
    <scope>NUCLEOTIDE SEQUENCE [LARGE SCALE GENOMIC DNA]</scope>
    <source>
        <strain evidence="1">0111107301</strain>
        <tissue evidence="1">Whole body</tissue>
    </source>
</reference>
<accession>A0A0N0BC85</accession>
<dbReference type="Proteomes" id="UP000053105">
    <property type="component" value="Unassembled WGS sequence"/>
</dbReference>
<protein>
    <submittedName>
        <fullName evidence="1">Uncharacterized protein</fullName>
    </submittedName>
</protein>
<name>A0A0N0BC85_9HYME</name>
<keyword evidence="2" id="KW-1185">Reference proteome</keyword>
<sequence>MNGYDSGDKVLIISVSPTLELAGLLAHPVYNDSFGLALKRPAAEPEAELGDRLESGTATVRSGFGKREKYEHLVKTASKCSFQTPKGTSFTPHRVERKICTWLLQCKTKITRDNKPKLLKREPWEYSLQTLRKPEKTWTKSAEREEIVNGLNCRLVRVIVDERTKDDAGVGAVTATDNHTNKGNCALLFIPRFGIKFQKRRKTQNYRNNCNTEVTII</sequence>
<dbReference type="EMBL" id="KQ435938">
    <property type="protein sequence ID" value="KOX68291.1"/>
    <property type="molecule type" value="Genomic_DNA"/>
</dbReference>
<evidence type="ECO:0000313" key="2">
    <source>
        <dbReference type="Proteomes" id="UP000053105"/>
    </source>
</evidence>